<keyword evidence="3" id="KW-1185">Reference proteome</keyword>
<accession>A0A2B4R3G0</accession>
<organism evidence="2 3">
    <name type="scientific">Stylophora pistillata</name>
    <name type="common">Smooth cauliflower coral</name>
    <dbReference type="NCBI Taxonomy" id="50429"/>
    <lineage>
        <taxon>Eukaryota</taxon>
        <taxon>Metazoa</taxon>
        <taxon>Cnidaria</taxon>
        <taxon>Anthozoa</taxon>
        <taxon>Hexacorallia</taxon>
        <taxon>Scleractinia</taxon>
        <taxon>Astrocoeniina</taxon>
        <taxon>Pocilloporidae</taxon>
        <taxon>Stylophora</taxon>
    </lineage>
</organism>
<proteinExistence type="predicted"/>
<evidence type="ECO:0000256" key="1">
    <source>
        <dbReference type="SAM" id="MobiDB-lite"/>
    </source>
</evidence>
<feature type="region of interest" description="Disordered" evidence="1">
    <location>
        <begin position="31"/>
        <end position="62"/>
    </location>
</feature>
<comment type="caution">
    <text evidence="2">The sequence shown here is derived from an EMBL/GenBank/DDBJ whole genome shotgun (WGS) entry which is preliminary data.</text>
</comment>
<feature type="compositionally biased region" description="Low complexity" evidence="1">
    <location>
        <begin position="32"/>
        <end position="53"/>
    </location>
</feature>
<dbReference type="AlphaFoldDB" id="A0A2B4R3G0"/>
<name>A0A2B4R3G0_STYPI</name>
<dbReference type="EMBL" id="LSMT01004131">
    <property type="protein sequence ID" value="PFX11050.1"/>
    <property type="molecule type" value="Genomic_DNA"/>
</dbReference>
<protein>
    <submittedName>
        <fullName evidence="2">Uncharacterized protein</fullName>
    </submittedName>
</protein>
<evidence type="ECO:0000313" key="3">
    <source>
        <dbReference type="Proteomes" id="UP000225706"/>
    </source>
</evidence>
<evidence type="ECO:0000313" key="2">
    <source>
        <dbReference type="EMBL" id="PFX11050.1"/>
    </source>
</evidence>
<dbReference type="Proteomes" id="UP000225706">
    <property type="component" value="Unassembled WGS sequence"/>
</dbReference>
<gene>
    <name evidence="2" type="ORF">AWC38_SpisGene25522</name>
</gene>
<sequence>MDKGNDKGKSLINDVTAIMKSAIDELDRLRSSHGSSSISSSSSNCNSFGSVQSKDSDFQTRAKETSAKESWTHNFCILGGVIDDQTPTKDNLLDLQKAGLGRKKEVFENNKSNHEELIVALEKACPKLKDGGGVELLYAVGGGGGQRKLETTPPGPNGYSIPYLRCTVCVGQAVTYVKPLQQDLDLSPQSTSLVLCLNVFCN</sequence>
<dbReference type="OrthoDB" id="5987946at2759"/>
<reference evidence="3" key="1">
    <citation type="journal article" date="2017" name="bioRxiv">
        <title>Comparative analysis of the genomes of Stylophora pistillata and Acropora digitifera provides evidence for extensive differences between species of corals.</title>
        <authorList>
            <person name="Voolstra C.R."/>
            <person name="Li Y."/>
            <person name="Liew Y.J."/>
            <person name="Baumgarten S."/>
            <person name="Zoccola D."/>
            <person name="Flot J.-F."/>
            <person name="Tambutte S."/>
            <person name="Allemand D."/>
            <person name="Aranda M."/>
        </authorList>
    </citation>
    <scope>NUCLEOTIDE SEQUENCE [LARGE SCALE GENOMIC DNA]</scope>
</reference>